<evidence type="ECO:0000313" key="5">
    <source>
        <dbReference type="EnsemblMetazoa" id="MDOA010264-PA"/>
    </source>
</evidence>
<feature type="coiled-coil region" evidence="1">
    <location>
        <begin position="284"/>
        <end position="336"/>
    </location>
</feature>
<keyword evidence="1" id="KW-0175">Coiled coil</keyword>
<sequence length="524" mass="60863">MKLFIILFVFGLFQLIYCEQKNKDYYDLNDSTEHVYVVQLILKKLGDLSKVTSKIDAKMEDINKRYLEVENKFSEVDNKFNLISQQFDNFKTVVLEQNQKNEQRFEVSGKIFAALNERVNEINGLLEKSDSNILTFKNETSNILNNQTKALEKMEIETHQDQKRIDDLEARLNLTRKENSIFKSDISKTIGEQNDAFRTELNKTVADINKLIGNSSNECLEFKTEITKTLKEQKSTLEHLQNKANQDQKSISELKSRLDVSVKDYSTFKTDISKTVKEYNDACKKDLNNRIADINKLLSKSANEVLAFKNEIAKTLNEHKVNLNRLENNTLEYQKRQETQMKNLWENGSLDKKSDWTIVLRRQDGSVNFNRNWADYKAGFGNLNSEFFIGMEALHNLTSNGSPHEMVITLKDFNGVQTFARYDDIVIGSEKEQYELKVLGVHSGNADDSLRHHEGEKFTTRDRDNDNSPKTNCAETFKGPWWYYQCNPSSQLFGPYEGQAHGQRLRWSLNKLHDLKYVEVKIKN</sequence>
<evidence type="ECO:0000256" key="3">
    <source>
        <dbReference type="SAM" id="SignalP"/>
    </source>
</evidence>
<dbReference type="Gene3D" id="3.90.215.10">
    <property type="entry name" value="Gamma Fibrinogen, chain A, domain 1"/>
    <property type="match status" value="1"/>
</dbReference>
<dbReference type="OrthoDB" id="6145874at2759"/>
<organism evidence="5">
    <name type="scientific">Musca domestica</name>
    <name type="common">House fly</name>
    <dbReference type="NCBI Taxonomy" id="7370"/>
    <lineage>
        <taxon>Eukaryota</taxon>
        <taxon>Metazoa</taxon>
        <taxon>Ecdysozoa</taxon>
        <taxon>Arthropoda</taxon>
        <taxon>Hexapoda</taxon>
        <taxon>Insecta</taxon>
        <taxon>Pterygota</taxon>
        <taxon>Neoptera</taxon>
        <taxon>Endopterygota</taxon>
        <taxon>Diptera</taxon>
        <taxon>Brachycera</taxon>
        <taxon>Muscomorpha</taxon>
        <taxon>Muscoidea</taxon>
        <taxon>Muscidae</taxon>
        <taxon>Musca</taxon>
    </lineage>
</organism>
<dbReference type="RefSeq" id="XP_005179670.2">
    <property type="nucleotide sequence ID" value="XM_005179613.4"/>
</dbReference>
<dbReference type="PANTHER" id="PTHR19143:SF327">
    <property type="entry name" value="FI21813P1-RELATED"/>
    <property type="match status" value="1"/>
</dbReference>
<protein>
    <recommendedName>
        <fullName evidence="4">Fibrinogen C-terminal domain-containing protein</fullName>
    </recommendedName>
</protein>
<dbReference type="InterPro" id="IPR050373">
    <property type="entry name" value="Fibrinogen_C-term_domain"/>
</dbReference>
<accession>A0A1I8N0G0</accession>
<dbReference type="SUPFAM" id="SSF56496">
    <property type="entry name" value="Fibrinogen C-terminal domain-like"/>
    <property type="match status" value="1"/>
</dbReference>
<dbReference type="eggNOG" id="KOG2579">
    <property type="taxonomic scope" value="Eukaryota"/>
</dbReference>
<dbReference type="InterPro" id="IPR036056">
    <property type="entry name" value="Fibrinogen-like_C"/>
</dbReference>
<feature type="coiled-coil region" evidence="1">
    <location>
        <begin position="223"/>
        <end position="257"/>
    </location>
</feature>
<dbReference type="InterPro" id="IPR014716">
    <property type="entry name" value="Fibrinogen_a/b/g_C_1"/>
</dbReference>
<dbReference type="KEGG" id="mde:101896449"/>
<keyword evidence="3" id="KW-0732">Signal</keyword>
<evidence type="ECO:0000256" key="1">
    <source>
        <dbReference type="SAM" id="Coils"/>
    </source>
</evidence>
<dbReference type="PANTHER" id="PTHR19143">
    <property type="entry name" value="FIBRINOGEN/TENASCIN/ANGIOPOEITIN"/>
    <property type="match status" value="1"/>
</dbReference>
<dbReference type="AlphaFoldDB" id="A0A1I8N0G0"/>
<dbReference type="SMART" id="SM00186">
    <property type="entry name" value="FBG"/>
    <property type="match status" value="1"/>
</dbReference>
<dbReference type="VEuPathDB" id="VectorBase:MDOA010264"/>
<dbReference type="InterPro" id="IPR002181">
    <property type="entry name" value="Fibrinogen_a/b/g_C_dom"/>
</dbReference>
<dbReference type="Pfam" id="PF00147">
    <property type="entry name" value="Fibrinogen_C"/>
    <property type="match status" value="1"/>
</dbReference>
<feature type="compositionally biased region" description="Basic and acidic residues" evidence="2">
    <location>
        <begin position="450"/>
        <end position="467"/>
    </location>
</feature>
<dbReference type="GO" id="GO:0005615">
    <property type="term" value="C:extracellular space"/>
    <property type="evidence" value="ECO:0007669"/>
    <property type="project" value="TreeGrafter"/>
</dbReference>
<dbReference type="PROSITE" id="PS51406">
    <property type="entry name" value="FIBRINOGEN_C_2"/>
    <property type="match status" value="1"/>
</dbReference>
<feature type="domain" description="Fibrinogen C-terminal" evidence="4">
    <location>
        <begin position="356"/>
        <end position="524"/>
    </location>
</feature>
<name>A0A1I8N0G0_MUSDO</name>
<evidence type="ECO:0000256" key="2">
    <source>
        <dbReference type="SAM" id="MobiDB-lite"/>
    </source>
</evidence>
<feature type="chain" id="PRO_5044561159" description="Fibrinogen C-terminal domain-containing protein" evidence="3">
    <location>
        <begin position="19"/>
        <end position="524"/>
    </location>
</feature>
<proteinExistence type="predicted"/>
<evidence type="ECO:0000259" key="4">
    <source>
        <dbReference type="PROSITE" id="PS51406"/>
    </source>
</evidence>
<gene>
    <name evidence="5" type="primary">101896449</name>
</gene>
<feature type="signal peptide" evidence="3">
    <location>
        <begin position="1"/>
        <end position="18"/>
    </location>
</feature>
<dbReference type="EnsemblMetazoa" id="MDOA010264-RA">
    <property type="protein sequence ID" value="MDOA010264-PA"/>
    <property type="gene ID" value="MDOA010264"/>
</dbReference>
<reference evidence="5" key="1">
    <citation type="submission" date="2020-05" db="UniProtKB">
        <authorList>
            <consortium name="EnsemblMetazoa"/>
        </authorList>
    </citation>
    <scope>IDENTIFICATION</scope>
    <source>
        <strain evidence="5">Aabys</strain>
    </source>
</reference>
<feature type="region of interest" description="Disordered" evidence="2">
    <location>
        <begin position="450"/>
        <end position="471"/>
    </location>
</feature>
<dbReference type="CDD" id="cd00087">
    <property type="entry name" value="FReD"/>
    <property type="match status" value="1"/>
</dbReference>
<dbReference type="VEuPathDB" id="VectorBase:MDOMA2_020915"/>
<feature type="coiled-coil region" evidence="1">
    <location>
        <begin position="137"/>
        <end position="171"/>
    </location>
</feature>